<dbReference type="SUPFAM" id="SSF53448">
    <property type="entry name" value="Nucleotide-diphospho-sugar transferases"/>
    <property type="match status" value="1"/>
</dbReference>
<reference evidence="2" key="2">
    <citation type="submission" date="2019-11" db="EMBL/GenBank/DDBJ databases">
        <title>Improved Assembly of Tolypothrix boutellei genome.</title>
        <authorList>
            <person name="Sarangi A.N."/>
            <person name="Mukherjee M."/>
            <person name="Ghosh S."/>
            <person name="Singh D."/>
            <person name="Das A."/>
            <person name="Kant S."/>
            <person name="Prusty A."/>
            <person name="Tripathy S."/>
        </authorList>
    </citation>
    <scope>NUCLEOTIDE SEQUENCE</scope>
    <source>
        <strain evidence="2">VB521301</strain>
    </source>
</reference>
<dbReference type="InterPro" id="IPR029044">
    <property type="entry name" value="Nucleotide-diphossugar_trans"/>
</dbReference>
<dbReference type="GO" id="GO:0016758">
    <property type="term" value="F:hexosyltransferase activity"/>
    <property type="evidence" value="ECO:0007669"/>
    <property type="project" value="UniProtKB-ARBA"/>
</dbReference>
<evidence type="ECO:0000313" key="3">
    <source>
        <dbReference type="Proteomes" id="UP000029738"/>
    </source>
</evidence>
<keyword evidence="3" id="KW-1185">Reference proteome</keyword>
<organism evidence="2 3">
    <name type="scientific">Tolypothrix bouteillei VB521301</name>
    <dbReference type="NCBI Taxonomy" id="1479485"/>
    <lineage>
        <taxon>Bacteria</taxon>
        <taxon>Bacillati</taxon>
        <taxon>Cyanobacteriota</taxon>
        <taxon>Cyanophyceae</taxon>
        <taxon>Nostocales</taxon>
        <taxon>Tolypothrichaceae</taxon>
        <taxon>Tolypothrix</taxon>
    </lineage>
</organism>
<dbReference type="Gene3D" id="3.90.550.10">
    <property type="entry name" value="Spore Coat Polysaccharide Biosynthesis Protein SpsA, Chain A"/>
    <property type="match status" value="1"/>
</dbReference>
<sequence>MKVSIIIANYNYAKYLPTAVESVIDQTYTNTEIIIVDDGSKDNSPEVILQLAQKHPGKIKAIFQENQGQGAAFNTGFEATSGDIVAFLDADDIWKPNKLEQVVKAFNHSDVVGVMHLLDNVDSEGKLIPNSSVVGRVMDDDLAKVIVATGNAWCFPPTSGLAYRRSALTKIFPIDSVKWRLCVDGCLIYCTAFLGKIKTLNEVLGSYRLHGNNNFIQAKVELSMDGQTGIRMTNQYINTFLEQIGHQARVDLSRNLQYRRTKYYINSKWNCKEALAISNLILGWPFYNFLDRLYYLARFWLKNSQLLYKRIAYAKS</sequence>
<dbReference type="Proteomes" id="UP000029738">
    <property type="component" value="Unassembled WGS sequence"/>
</dbReference>
<proteinExistence type="predicted"/>
<dbReference type="RefSeq" id="WP_038076409.1">
    <property type="nucleotide sequence ID" value="NZ_JHEG04000001.1"/>
</dbReference>
<comment type="caution">
    <text evidence="2">The sequence shown here is derived from an EMBL/GenBank/DDBJ whole genome shotgun (WGS) entry which is preliminary data.</text>
</comment>
<dbReference type="AlphaFoldDB" id="A0A8S9SVM4"/>
<dbReference type="PANTHER" id="PTHR22916:SF3">
    <property type="entry name" value="UDP-GLCNAC:BETAGAL BETA-1,3-N-ACETYLGLUCOSAMINYLTRANSFERASE-LIKE PROTEIN 1"/>
    <property type="match status" value="1"/>
</dbReference>
<dbReference type="Pfam" id="PF00535">
    <property type="entry name" value="Glycos_transf_2"/>
    <property type="match status" value="1"/>
</dbReference>
<gene>
    <name evidence="2" type="ORF">DA73_0400002780</name>
</gene>
<reference evidence="2" key="1">
    <citation type="journal article" date="2015" name="Genome Announc.">
        <title>Draft Genome Sequence of Tolypothrix boutellei Strain VB521301.</title>
        <authorList>
            <person name="Chandrababunaidu M.M."/>
            <person name="Singh D."/>
            <person name="Sen D."/>
            <person name="Bhan S."/>
            <person name="Das S."/>
            <person name="Gupta A."/>
            <person name="Adhikary S.P."/>
            <person name="Tripathy S."/>
        </authorList>
    </citation>
    <scope>NUCLEOTIDE SEQUENCE</scope>
    <source>
        <strain evidence="2">VB521301</strain>
    </source>
</reference>
<protein>
    <submittedName>
        <fullName evidence="2">Glycosyltransferase family 2 protein</fullName>
    </submittedName>
</protein>
<accession>A0A8S9SVM4</accession>
<name>A0A8S9SVM4_9CYAN</name>
<dbReference type="InterPro" id="IPR001173">
    <property type="entry name" value="Glyco_trans_2-like"/>
</dbReference>
<evidence type="ECO:0000313" key="2">
    <source>
        <dbReference type="EMBL" id="KAF3884511.1"/>
    </source>
</evidence>
<feature type="domain" description="Glycosyltransferase 2-like" evidence="1">
    <location>
        <begin position="4"/>
        <end position="171"/>
    </location>
</feature>
<dbReference type="EMBL" id="JHEG04000001">
    <property type="protein sequence ID" value="KAF3884511.1"/>
    <property type="molecule type" value="Genomic_DNA"/>
</dbReference>
<evidence type="ECO:0000259" key="1">
    <source>
        <dbReference type="Pfam" id="PF00535"/>
    </source>
</evidence>
<dbReference type="PANTHER" id="PTHR22916">
    <property type="entry name" value="GLYCOSYLTRANSFERASE"/>
    <property type="match status" value="1"/>
</dbReference>